<evidence type="ECO:0000256" key="1">
    <source>
        <dbReference type="PIRSR" id="PIRSR601310-1"/>
    </source>
</evidence>
<dbReference type="GO" id="GO:0009117">
    <property type="term" value="P:nucleotide metabolic process"/>
    <property type="evidence" value="ECO:0007669"/>
    <property type="project" value="TreeGrafter"/>
</dbReference>
<dbReference type="InterPro" id="IPR001310">
    <property type="entry name" value="Histidine_triad_HIT"/>
</dbReference>
<comment type="caution">
    <text evidence="5">The sequence shown here is derived from an EMBL/GenBank/DDBJ whole genome shotgun (WGS) entry which is preliminary data.</text>
</comment>
<dbReference type="InterPro" id="IPR036265">
    <property type="entry name" value="HIT-like_sf"/>
</dbReference>
<proteinExistence type="predicted"/>
<dbReference type="InterPro" id="IPR011146">
    <property type="entry name" value="HIT-like"/>
</dbReference>
<reference evidence="6" key="1">
    <citation type="submission" date="2017-09" db="EMBL/GenBank/DDBJ databases">
        <title>Depth-based differentiation of microbial function through sediment-hosted aquifers and enrichment of novel symbionts in the deep terrestrial subsurface.</title>
        <authorList>
            <person name="Probst A.J."/>
            <person name="Ladd B."/>
            <person name="Jarett J.K."/>
            <person name="Geller-Mcgrath D.E."/>
            <person name="Sieber C.M.K."/>
            <person name="Emerson J.B."/>
            <person name="Anantharaman K."/>
            <person name="Thomas B.C."/>
            <person name="Malmstrom R."/>
            <person name="Stieglmeier M."/>
            <person name="Klingl A."/>
            <person name="Woyke T."/>
            <person name="Ryan C.M."/>
            <person name="Banfield J.F."/>
        </authorList>
    </citation>
    <scope>NUCLEOTIDE SEQUENCE [LARGE SCALE GENOMIC DNA]</scope>
</reference>
<dbReference type="AlphaFoldDB" id="A0A2H0VJ56"/>
<evidence type="ECO:0000259" key="4">
    <source>
        <dbReference type="PROSITE" id="PS51084"/>
    </source>
</evidence>
<dbReference type="EMBL" id="PFAG01000018">
    <property type="protein sequence ID" value="PIR98379.1"/>
    <property type="molecule type" value="Genomic_DNA"/>
</dbReference>
<evidence type="ECO:0000256" key="2">
    <source>
        <dbReference type="PIRSR" id="PIRSR601310-3"/>
    </source>
</evidence>
<dbReference type="Gene3D" id="3.30.428.10">
    <property type="entry name" value="HIT-like"/>
    <property type="match status" value="1"/>
</dbReference>
<evidence type="ECO:0000256" key="3">
    <source>
        <dbReference type="PROSITE-ProRule" id="PRU00464"/>
    </source>
</evidence>
<feature type="domain" description="HIT" evidence="4">
    <location>
        <begin position="4"/>
        <end position="111"/>
    </location>
</feature>
<dbReference type="PANTHER" id="PTHR46648:SF1">
    <property type="entry name" value="ADENOSINE 5'-MONOPHOSPHORAMIDASE HNT1"/>
    <property type="match status" value="1"/>
</dbReference>
<dbReference type="CDD" id="cd01277">
    <property type="entry name" value="HINT_subgroup"/>
    <property type="match status" value="1"/>
</dbReference>
<evidence type="ECO:0000313" key="6">
    <source>
        <dbReference type="Proteomes" id="UP000230776"/>
    </source>
</evidence>
<feature type="short sequence motif" description="Histidine triad motif" evidence="2 3">
    <location>
        <begin position="96"/>
        <end position="100"/>
    </location>
</feature>
<dbReference type="PROSITE" id="PS51084">
    <property type="entry name" value="HIT_2"/>
    <property type="match status" value="1"/>
</dbReference>
<dbReference type="SUPFAM" id="SSF54197">
    <property type="entry name" value="HIT-like"/>
    <property type="match status" value="1"/>
</dbReference>
<sequence>MDCLFCKIGSGEIDSYKVYENEDTLAFLDINPSTQGHTMVIPKKHIPNILDLPDDLAGPIYNAVKKVALLLSETLETKHFTIGNNNGRLSGQEVDHLHIHVIPRYEGDGGGSIQSVVNFPGDESLEDIAKDIQGNGKY</sequence>
<organism evidence="5 6">
    <name type="scientific">Candidatus Colwellbacteria bacterium CG10_big_fil_rev_8_21_14_0_10_41_28</name>
    <dbReference type="NCBI Taxonomy" id="1974539"/>
    <lineage>
        <taxon>Bacteria</taxon>
        <taxon>Candidatus Colwelliibacteriota</taxon>
    </lineage>
</organism>
<dbReference type="Pfam" id="PF01230">
    <property type="entry name" value="HIT"/>
    <property type="match status" value="1"/>
</dbReference>
<dbReference type="PRINTS" id="PR00332">
    <property type="entry name" value="HISTRIAD"/>
</dbReference>
<dbReference type="PANTHER" id="PTHR46648">
    <property type="entry name" value="HIT FAMILY PROTEIN 1"/>
    <property type="match status" value="1"/>
</dbReference>
<feature type="active site" description="Tele-AMP-histidine intermediate" evidence="1">
    <location>
        <position position="98"/>
    </location>
</feature>
<gene>
    <name evidence="5" type="ORF">COT88_01910</name>
</gene>
<name>A0A2H0VJ56_9BACT</name>
<evidence type="ECO:0000313" key="5">
    <source>
        <dbReference type="EMBL" id="PIR98379.1"/>
    </source>
</evidence>
<dbReference type="PROSITE" id="PS00892">
    <property type="entry name" value="HIT_1"/>
    <property type="match status" value="1"/>
</dbReference>
<protein>
    <submittedName>
        <fullName evidence="5">HIT family protein</fullName>
    </submittedName>
</protein>
<dbReference type="InterPro" id="IPR019808">
    <property type="entry name" value="Histidine_triad_CS"/>
</dbReference>
<dbReference type="Proteomes" id="UP000230776">
    <property type="component" value="Unassembled WGS sequence"/>
</dbReference>
<dbReference type="InterPro" id="IPR039384">
    <property type="entry name" value="HINT"/>
</dbReference>
<dbReference type="GO" id="GO:0003824">
    <property type="term" value="F:catalytic activity"/>
    <property type="evidence" value="ECO:0007669"/>
    <property type="project" value="InterPro"/>
</dbReference>
<accession>A0A2H0VJ56</accession>